<dbReference type="GeneID" id="63780425"/>
<evidence type="ECO:0000313" key="3">
    <source>
        <dbReference type="Proteomes" id="UP000193689"/>
    </source>
</evidence>
<keyword evidence="1" id="KW-1133">Transmembrane helix</keyword>
<keyword evidence="1" id="KW-0812">Transmembrane</keyword>
<sequence length="90" mass="9769">MGIATGITHFFQSILELIQGFFMAIVHVFQFALQTVIDAGKGVVNFVEGTLGFAFHNFFILGTIAAAVFGYMLYQQRSGTTPASKTLKSS</sequence>
<comment type="caution">
    <text evidence="2">The sequence shown here is derived from an EMBL/GenBank/DDBJ whole genome shotgun (WGS) entry which is preliminary data.</text>
</comment>
<feature type="transmembrane region" description="Helical" evidence="1">
    <location>
        <begin position="53"/>
        <end position="74"/>
    </location>
</feature>
<dbReference type="OrthoDB" id="2561686at2759"/>
<dbReference type="InParanoid" id="A0A1Y2DNL7"/>
<reference evidence="2 3" key="1">
    <citation type="submission" date="2016-07" db="EMBL/GenBank/DDBJ databases">
        <title>Pervasive Adenine N6-methylation of Active Genes in Fungi.</title>
        <authorList>
            <consortium name="DOE Joint Genome Institute"/>
            <person name="Mondo S.J."/>
            <person name="Dannebaum R.O."/>
            <person name="Kuo R.C."/>
            <person name="Labutti K."/>
            <person name="Haridas S."/>
            <person name="Kuo A."/>
            <person name="Salamov A."/>
            <person name="Ahrendt S.R."/>
            <person name="Lipzen A."/>
            <person name="Sullivan W."/>
            <person name="Andreopoulos W.B."/>
            <person name="Clum A."/>
            <person name="Lindquist E."/>
            <person name="Daum C."/>
            <person name="Ramamoorthy G.K."/>
            <person name="Gryganskyi A."/>
            <person name="Culley D."/>
            <person name="Magnuson J.K."/>
            <person name="James T.Y."/>
            <person name="O'Malley M.A."/>
            <person name="Stajich J.E."/>
            <person name="Spatafora J.W."/>
            <person name="Visel A."/>
            <person name="Grigoriev I.V."/>
        </authorList>
    </citation>
    <scope>NUCLEOTIDE SEQUENCE [LARGE SCALE GENOMIC DNA]</scope>
    <source>
        <strain evidence="2 3">CBS 129021</strain>
    </source>
</reference>
<name>A0A1Y2DNL7_9PEZI</name>
<accession>A0A1Y2DNL7</accession>
<proteinExistence type="predicted"/>
<gene>
    <name evidence="2" type="ORF">BCR38DRAFT_487928</name>
</gene>
<feature type="transmembrane region" description="Helical" evidence="1">
    <location>
        <begin position="14"/>
        <end position="33"/>
    </location>
</feature>
<dbReference type="AlphaFoldDB" id="A0A1Y2DNL7"/>
<dbReference type="Proteomes" id="UP000193689">
    <property type="component" value="Unassembled WGS sequence"/>
</dbReference>
<dbReference type="EMBL" id="MCFJ01000011">
    <property type="protein sequence ID" value="ORY60871.1"/>
    <property type="molecule type" value="Genomic_DNA"/>
</dbReference>
<protein>
    <recommendedName>
        <fullName evidence="4">Abscisic acid G-protein coupled receptor-domain-containing protein</fullName>
    </recommendedName>
</protein>
<evidence type="ECO:0000313" key="2">
    <source>
        <dbReference type="EMBL" id="ORY60871.1"/>
    </source>
</evidence>
<evidence type="ECO:0000256" key="1">
    <source>
        <dbReference type="SAM" id="Phobius"/>
    </source>
</evidence>
<organism evidence="2 3">
    <name type="scientific">Pseudomassariella vexata</name>
    <dbReference type="NCBI Taxonomy" id="1141098"/>
    <lineage>
        <taxon>Eukaryota</taxon>
        <taxon>Fungi</taxon>
        <taxon>Dikarya</taxon>
        <taxon>Ascomycota</taxon>
        <taxon>Pezizomycotina</taxon>
        <taxon>Sordariomycetes</taxon>
        <taxon>Xylariomycetidae</taxon>
        <taxon>Amphisphaeriales</taxon>
        <taxon>Pseudomassariaceae</taxon>
        <taxon>Pseudomassariella</taxon>
    </lineage>
</organism>
<keyword evidence="3" id="KW-1185">Reference proteome</keyword>
<dbReference type="STRING" id="1141098.A0A1Y2DNL7"/>
<evidence type="ECO:0008006" key="4">
    <source>
        <dbReference type="Google" id="ProtNLM"/>
    </source>
</evidence>
<keyword evidence="1" id="KW-0472">Membrane</keyword>
<dbReference type="RefSeq" id="XP_040713098.1">
    <property type="nucleotide sequence ID" value="XM_040864213.1"/>
</dbReference>